<evidence type="ECO:0000259" key="7">
    <source>
        <dbReference type="PROSITE" id="PS50011"/>
    </source>
</evidence>
<evidence type="ECO:0000256" key="5">
    <source>
        <dbReference type="ARBA" id="ARBA00022989"/>
    </source>
</evidence>
<dbReference type="InterPro" id="IPR000719">
    <property type="entry name" value="Prot_kinase_dom"/>
</dbReference>
<dbReference type="GO" id="GO:0005524">
    <property type="term" value="F:ATP binding"/>
    <property type="evidence" value="ECO:0007669"/>
    <property type="project" value="InterPro"/>
</dbReference>
<dbReference type="InterPro" id="IPR051809">
    <property type="entry name" value="Plant_receptor-like_S/T_kinase"/>
</dbReference>
<dbReference type="Proteomes" id="UP000734854">
    <property type="component" value="Unassembled WGS sequence"/>
</dbReference>
<dbReference type="PROSITE" id="PS50011">
    <property type="entry name" value="PROTEIN_KINASE_DOM"/>
    <property type="match status" value="1"/>
</dbReference>
<dbReference type="Gene3D" id="3.30.200.20">
    <property type="entry name" value="Phosphorylase Kinase, domain 1"/>
    <property type="match status" value="1"/>
</dbReference>
<dbReference type="GO" id="GO:0004672">
    <property type="term" value="F:protein kinase activity"/>
    <property type="evidence" value="ECO:0007669"/>
    <property type="project" value="InterPro"/>
</dbReference>
<evidence type="ECO:0000256" key="3">
    <source>
        <dbReference type="ARBA" id="ARBA00022692"/>
    </source>
</evidence>
<evidence type="ECO:0000256" key="1">
    <source>
        <dbReference type="ARBA" id="ARBA00004370"/>
    </source>
</evidence>
<protein>
    <recommendedName>
        <fullName evidence="7">Protein kinase domain-containing protein</fullName>
    </recommendedName>
</protein>
<evidence type="ECO:0000256" key="2">
    <source>
        <dbReference type="ARBA" id="ARBA00022614"/>
    </source>
</evidence>
<keyword evidence="3" id="KW-0812">Transmembrane</keyword>
<evidence type="ECO:0000313" key="8">
    <source>
        <dbReference type="EMBL" id="KAG6530983.1"/>
    </source>
</evidence>
<dbReference type="Gene3D" id="1.10.510.10">
    <property type="entry name" value="Transferase(Phosphotransferase) domain 1"/>
    <property type="match status" value="1"/>
</dbReference>
<comment type="subcellular location">
    <subcellularLocation>
        <location evidence="1">Membrane</location>
    </subcellularLocation>
</comment>
<keyword evidence="2" id="KW-0433">Leucine-rich repeat</keyword>
<dbReference type="SUPFAM" id="SSF56112">
    <property type="entry name" value="Protein kinase-like (PK-like)"/>
    <property type="match status" value="1"/>
</dbReference>
<dbReference type="Pfam" id="PF00069">
    <property type="entry name" value="Pkinase"/>
    <property type="match status" value="1"/>
</dbReference>
<evidence type="ECO:0000256" key="4">
    <source>
        <dbReference type="ARBA" id="ARBA00022737"/>
    </source>
</evidence>
<reference evidence="8 9" key="1">
    <citation type="submission" date="2020-08" db="EMBL/GenBank/DDBJ databases">
        <title>Plant Genome Project.</title>
        <authorList>
            <person name="Zhang R.-G."/>
        </authorList>
    </citation>
    <scope>NUCLEOTIDE SEQUENCE [LARGE SCALE GENOMIC DNA]</scope>
    <source>
        <tissue evidence="8">Rhizome</tissue>
    </source>
</reference>
<dbReference type="InterPro" id="IPR011009">
    <property type="entry name" value="Kinase-like_dom_sf"/>
</dbReference>
<organism evidence="8 9">
    <name type="scientific">Zingiber officinale</name>
    <name type="common">Ginger</name>
    <name type="synonym">Amomum zingiber</name>
    <dbReference type="NCBI Taxonomy" id="94328"/>
    <lineage>
        <taxon>Eukaryota</taxon>
        <taxon>Viridiplantae</taxon>
        <taxon>Streptophyta</taxon>
        <taxon>Embryophyta</taxon>
        <taxon>Tracheophyta</taxon>
        <taxon>Spermatophyta</taxon>
        <taxon>Magnoliopsida</taxon>
        <taxon>Liliopsida</taxon>
        <taxon>Zingiberales</taxon>
        <taxon>Zingiberaceae</taxon>
        <taxon>Zingiber</taxon>
    </lineage>
</organism>
<keyword evidence="9" id="KW-1185">Reference proteome</keyword>
<name>A0A8J5M3X3_ZINOF</name>
<sequence length="347" mass="38143">MLRSDKGLVLNVVTHTETTDDFSPENLIGVGRYGSVYRDFLGDEQIAVKVLDLDHCGAFKAFLAECEALRKICHPNLIKILATCVSIDSMGNEFTAILFEFLPNGSLENWLHPETRDKKFHNTKRLGLVQRLNVAIEVGAALNYLHDQCDTPIIHCNLKPSNVLLDANMTARVGEFGIAKFLTRSSSVYQSSSAAIKGSIGYMAPGDVRSREYTICQIIWDGRADINADICIQLRDTTAGVIQREAADRRGVQGRVHTAEVHRDKLAAGVDVTGGMAYPAMFSEGGEEVALDFVIGKQASGRIKQCLESVLMVGLCCAKESPREQITMADALTRMETIKNMLLLTDM</sequence>
<accession>A0A8J5M3X3</accession>
<feature type="domain" description="Protein kinase" evidence="7">
    <location>
        <begin position="22"/>
        <end position="338"/>
    </location>
</feature>
<keyword evidence="4" id="KW-0677">Repeat</keyword>
<comment type="caution">
    <text evidence="8">The sequence shown here is derived from an EMBL/GenBank/DDBJ whole genome shotgun (WGS) entry which is preliminary data.</text>
</comment>
<gene>
    <name evidence="8" type="ORF">ZIOFF_004753</name>
</gene>
<keyword evidence="5" id="KW-1133">Transmembrane helix</keyword>
<evidence type="ECO:0000256" key="6">
    <source>
        <dbReference type="ARBA" id="ARBA00023136"/>
    </source>
</evidence>
<dbReference type="AlphaFoldDB" id="A0A8J5M3X3"/>
<proteinExistence type="predicted"/>
<keyword evidence="6" id="KW-0472">Membrane</keyword>
<dbReference type="EMBL" id="JACMSC010000002">
    <property type="protein sequence ID" value="KAG6530983.1"/>
    <property type="molecule type" value="Genomic_DNA"/>
</dbReference>
<dbReference type="PANTHER" id="PTHR27008">
    <property type="entry name" value="OS04G0122200 PROTEIN"/>
    <property type="match status" value="1"/>
</dbReference>
<dbReference type="GO" id="GO:0016020">
    <property type="term" value="C:membrane"/>
    <property type="evidence" value="ECO:0007669"/>
    <property type="project" value="UniProtKB-SubCell"/>
</dbReference>
<evidence type="ECO:0000313" key="9">
    <source>
        <dbReference type="Proteomes" id="UP000734854"/>
    </source>
</evidence>
<dbReference type="PANTHER" id="PTHR27008:SF596">
    <property type="entry name" value="OS02G0215500 PROTEIN"/>
    <property type="match status" value="1"/>
</dbReference>